<dbReference type="OrthoDB" id="1000633at2759"/>
<dbReference type="Pfam" id="PF00078">
    <property type="entry name" value="RVT_1"/>
    <property type="match status" value="1"/>
</dbReference>
<feature type="region of interest" description="Disordered" evidence="17">
    <location>
        <begin position="1"/>
        <end position="31"/>
    </location>
</feature>
<dbReference type="GO" id="GO:0003964">
    <property type="term" value="F:RNA-directed DNA polymerase activity"/>
    <property type="evidence" value="ECO:0007669"/>
    <property type="project" value="UniProtKB-KW"/>
</dbReference>
<evidence type="ECO:0000256" key="14">
    <source>
        <dbReference type="ARBA" id="ARBA00023125"/>
    </source>
</evidence>
<keyword evidence="6" id="KW-0479">Metal-binding</keyword>
<dbReference type="SMART" id="SM00298">
    <property type="entry name" value="CHROMO"/>
    <property type="match status" value="1"/>
</dbReference>
<dbReference type="EC" id="2.7.7.49" evidence="1"/>
<dbReference type="FunFam" id="3.10.20.370:FF:000001">
    <property type="entry name" value="Retrovirus-related Pol polyprotein from transposon 17.6-like protein"/>
    <property type="match status" value="1"/>
</dbReference>
<evidence type="ECO:0000313" key="21">
    <source>
        <dbReference type="EMBL" id="GMI75694.1"/>
    </source>
</evidence>
<feature type="compositionally biased region" description="Basic and acidic residues" evidence="17">
    <location>
        <begin position="305"/>
        <end position="323"/>
    </location>
</feature>
<dbReference type="GO" id="GO:0003677">
    <property type="term" value="F:DNA binding"/>
    <property type="evidence" value="ECO:0007669"/>
    <property type="project" value="UniProtKB-KW"/>
</dbReference>
<dbReference type="GO" id="GO:0004519">
    <property type="term" value="F:endonuclease activity"/>
    <property type="evidence" value="ECO:0007669"/>
    <property type="project" value="UniProtKB-KW"/>
</dbReference>
<comment type="caution">
    <text evidence="21">The sequence shown here is derived from an EMBL/GenBank/DDBJ whole genome shotgun (WGS) entry which is preliminary data.</text>
</comment>
<evidence type="ECO:0000256" key="12">
    <source>
        <dbReference type="ARBA" id="ARBA00022918"/>
    </source>
</evidence>
<dbReference type="InterPro" id="IPR043502">
    <property type="entry name" value="DNA/RNA_pol_sf"/>
</dbReference>
<dbReference type="Gene3D" id="3.10.10.10">
    <property type="entry name" value="HIV Type 1 Reverse Transcriptase, subunit A, domain 1"/>
    <property type="match status" value="1"/>
</dbReference>
<protein>
    <recommendedName>
        <fullName evidence="1">RNA-directed DNA polymerase</fullName>
        <ecNumber evidence="1">2.7.7.49</ecNumber>
    </recommendedName>
</protein>
<keyword evidence="8" id="KW-0255">Endonuclease</keyword>
<feature type="domain" description="Chromo" evidence="18">
    <location>
        <begin position="1441"/>
        <end position="1505"/>
    </location>
</feature>
<gene>
    <name evidence="21" type="ORF">HRI_001238700</name>
</gene>
<dbReference type="FunFam" id="1.10.340.70:FF:000001">
    <property type="entry name" value="Retrovirus-related Pol polyprotein from transposon gypsy-like Protein"/>
    <property type="match status" value="1"/>
</dbReference>
<dbReference type="PROSITE" id="PS50994">
    <property type="entry name" value="INTEGRASE"/>
    <property type="match status" value="1"/>
</dbReference>
<dbReference type="InterPro" id="IPR041588">
    <property type="entry name" value="Integrase_H2C2"/>
</dbReference>
<dbReference type="CDD" id="cd00024">
    <property type="entry name" value="CD_CSD"/>
    <property type="match status" value="1"/>
</dbReference>
<dbReference type="InterPro" id="IPR021109">
    <property type="entry name" value="Peptidase_aspartic_dom_sf"/>
</dbReference>
<evidence type="ECO:0000256" key="6">
    <source>
        <dbReference type="ARBA" id="ARBA00022723"/>
    </source>
</evidence>
<evidence type="ECO:0000256" key="17">
    <source>
        <dbReference type="SAM" id="MobiDB-lite"/>
    </source>
</evidence>
<dbReference type="InterPro" id="IPR050951">
    <property type="entry name" value="Retrovirus_Pol_polyprotein"/>
</dbReference>
<keyword evidence="7" id="KW-0064">Aspartyl protease</keyword>
<accession>A0A9W7LSN4</accession>
<dbReference type="Gene3D" id="1.10.340.70">
    <property type="match status" value="1"/>
</dbReference>
<dbReference type="Gene3D" id="3.30.420.10">
    <property type="entry name" value="Ribonuclease H-like superfamily/Ribonuclease H"/>
    <property type="match status" value="2"/>
</dbReference>
<name>A0A9W7LSN4_HIBTR</name>
<dbReference type="SUPFAM" id="SSF50630">
    <property type="entry name" value="Acid proteases"/>
    <property type="match status" value="1"/>
</dbReference>
<dbReference type="InterPro" id="IPR016197">
    <property type="entry name" value="Chromo-like_dom_sf"/>
</dbReference>
<dbReference type="SUPFAM" id="SSF56672">
    <property type="entry name" value="DNA/RNA polymerases"/>
    <property type="match status" value="1"/>
</dbReference>
<keyword evidence="14" id="KW-0238">DNA-binding</keyword>
<dbReference type="CDD" id="cd00303">
    <property type="entry name" value="retropepsin_like"/>
    <property type="match status" value="1"/>
</dbReference>
<evidence type="ECO:0000313" key="22">
    <source>
        <dbReference type="Proteomes" id="UP001165190"/>
    </source>
</evidence>
<sequence>MTNPSDAPIDISKPMETRGGKTKRASSRDAISTLQDKVTRLEDNTIESRNRLDVVEDRLNALGSHGDGHKVDVQDLEVRVEIVEEENRVLKDGLTDLEKAMNVLRAELNIYKSAVANGVVSSPSRVLADVPKPKRFKGSRDAQEIDTFLWSMNQSFRNTNTVDESTKVNIASSYFTDHALLWWRCRCADYDGDVPVDTWEELQSEIREAFYPKNAQRELRSKLRQLRHENNIHDYVKKFIELKLQITNLGEDEGFSIFMDGLNRWANMELERRGVKDLSHALDEAEAIAKFEKRDSPKSKPKSKNWGDKNAKAGGDRFNHEKNFNNNNRQGRSNKPWERRGCLQCKGPHHIRDCPQKTNLSTVKANDEPAAQLGAIVSNLQVNSLSNKPKSGLMFVEVTIAGKQLRALVDTGASELFMSEGAAQKLKLNVLKTSGWIKTVNSKEAPISGVTKRVEIQLGSWKGREDSKVIPLDDYDLVIGLSFLDKINALLLPFADVLVVLDRAQQCLVPVSRDVGIQSKMLSSIQFRNGVRKEEESFLAVLKEDEAIEAEEVPEEVERVLVEFEDTMPSELPKALPPKREVDHRIELVPNAEPPSKAPYRMAPPELEELRKQLRELLDAGYIRPSKGPFGAPILFQTKKDGSLRMCVDYRALNKLTVKNKYPIPLITDLFDQLGSARFFTKLDLRSGYYQVRIAEGDEPKTACITRYGSFEFLVMPFGLTNAPATFCTLMNKVLSPFLDRFVVVYLDDIVIYSETFHEHLMHLRKVLQVLRENELYIKREKCSFAQQEVPFLGHIIGGGKIRMDPSKVRAIDDWEPPTKVTELRSFLGLANYYRKFVQGYSAIATPLIELLKKDKPWEWSPSCQQAFERLKQAMVSEPVLALPDHSKQFVIHTDASDYAIGGVLMQEGHPIAFESRKLNDTERRYTVQEKEMTAVIHCLRTWRHYILGSRFVVFTDNSAISYFLTQKKLSPKQARWQDFLAEFDFTLEHKPGKTNTVADALSRKAIFASISQPNGELLDSIKEGLTHDPTAKNLIIFAKEGKSRRFWVEDDLLFTRGQRLFVPYFNNLRRTLIKECHDSNWAGHPGMHRTLALLNERYYWPRMNEDVEAYVKTCLICQQDKIEANKPMGLLQPLPIPERPWESISLDFIIGFPCVNNFSNIMVVVDRFSKYATFIPANKTCPADEAARLFMKHVVKFWGIPKSIVSDRDARFTGKFWIELFKLLGSSLNLSTSFHPQSDGQTERANALLEIYLRHFVSASQTNWPDLLDVAQFSYNLHRSEATNQSPFEIVMGQQPLTPDAIVTKYQGPNPAAFHVVKDLQEQRDLANACLHKASKRMKKWADKKRRDVEFQVNDLVLAKLNLTLRNASVHRALVRKYEGPFRVIKRVGKVAYKLELPPDIQVHPVFHVSVLKPYHEDEEDPERNISKRAPVGVRTSFEREVEAIQADRVVRRKGYQPRHEYFVLWKGLNEAEGSWELDRDLWQFEDKIAEFKAQQATRASLNSVEENVTEVHPRAQSAAHLGAISSTHGASIRSAHSAAPMGPQTSRAVRPRGLAKHPGPVHAALSARTRGPIRAAPKGLTEQHRAARPSAPIGLSEQHQAARPATPMGPSEFSPSMAIQAHSLGNIYPFDHGIQGKKQASIHPSIHGESNPFHKERRSTKMEGILNSNLLPLLDSLGQSWPSIVINSDR</sequence>
<dbReference type="Pfam" id="PF17917">
    <property type="entry name" value="RT_RNaseH"/>
    <property type="match status" value="1"/>
</dbReference>
<keyword evidence="5" id="KW-0540">Nuclease</keyword>
<dbReference type="GO" id="GO:0003887">
    <property type="term" value="F:DNA-directed DNA polymerase activity"/>
    <property type="evidence" value="ECO:0007669"/>
    <property type="project" value="UniProtKB-KW"/>
</dbReference>
<dbReference type="InterPro" id="IPR012337">
    <property type="entry name" value="RNaseH-like_sf"/>
</dbReference>
<evidence type="ECO:0000256" key="5">
    <source>
        <dbReference type="ARBA" id="ARBA00022722"/>
    </source>
</evidence>
<keyword evidence="2" id="KW-0645">Protease</keyword>
<dbReference type="Pfam" id="PF03732">
    <property type="entry name" value="Retrotrans_gag"/>
    <property type="match status" value="1"/>
</dbReference>
<evidence type="ECO:0000256" key="13">
    <source>
        <dbReference type="ARBA" id="ARBA00022932"/>
    </source>
</evidence>
<dbReference type="GO" id="GO:0004190">
    <property type="term" value="F:aspartic-type endopeptidase activity"/>
    <property type="evidence" value="ECO:0007669"/>
    <property type="project" value="UniProtKB-KW"/>
</dbReference>
<dbReference type="Pfam" id="PF13975">
    <property type="entry name" value="gag-asp_proteas"/>
    <property type="match status" value="1"/>
</dbReference>
<dbReference type="InterPro" id="IPR000953">
    <property type="entry name" value="Chromo/chromo_shadow_dom"/>
</dbReference>
<evidence type="ECO:0000256" key="1">
    <source>
        <dbReference type="ARBA" id="ARBA00012493"/>
    </source>
</evidence>
<keyword evidence="22" id="KW-1185">Reference proteome</keyword>
<evidence type="ECO:0000259" key="18">
    <source>
        <dbReference type="PROSITE" id="PS50013"/>
    </source>
</evidence>
<evidence type="ECO:0000256" key="10">
    <source>
        <dbReference type="ARBA" id="ARBA00022842"/>
    </source>
</evidence>
<dbReference type="PANTHER" id="PTHR37984:SF5">
    <property type="entry name" value="PROTEIN NYNRIN-LIKE"/>
    <property type="match status" value="1"/>
</dbReference>
<dbReference type="Gene3D" id="2.40.50.40">
    <property type="match status" value="1"/>
</dbReference>
<evidence type="ECO:0000256" key="2">
    <source>
        <dbReference type="ARBA" id="ARBA00022670"/>
    </source>
</evidence>
<dbReference type="InterPro" id="IPR023780">
    <property type="entry name" value="Chromo_domain"/>
</dbReference>
<dbReference type="Pfam" id="PF17921">
    <property type="entry name" value="Integrase_H2C2"/>
    <property type="match status" value="1"/>
</dbReference>
<dbReference type="InterPro" id="IPR056924">
    <property type="entry name" value="SH3_Tf2-1"/>
</dbReference>
<evidence type="ECO:0000256" key="7">
    <source>
        <dbReference type="ARBA" id="ARBA00022750"/>
    </source>
</evidence>
<evidence type="ECO:0000256" key="3">
    <source>
        <dbReference type="ARBA" id="ARBA00022679"/>
    </source>
</evidence>
<dbReference type="FunFam" id="3.30.70.270:FF:000020">
    <property type="entry name" value="Transposon Tf2-6 polyprotein-like Protein"/>
    <property type="match status" value="1"/>
</dbReference>
<keyword evidence="13" id="KW-0239">DNA-directed DNA polymerase</keyword>
<dbReference type="PANTHER" id="PTHR37984">
    <property type="entry name" value="PROTEIN CBG26694"/>
    <property type="match status" value="1"/>
</dbReference>
<dbReference type="PROSITE" id="PS50013">
    <property type="entry name" value="CHROMO_2"/>
    <property type="match status" value="1"/>
</dbReference>
<dbReference type="PROSITE" id="PS50878">
    <property type="entry name" value="RT_POL"/>
    <property type="match status" value="1"/>
</dbReference>
<dbReference type="GO" id="GO:0006508">
    <property type="term" value="P:proteolysis"/>
    <property type="evidence" value="ECO:0007669"/>
    <property type="project" value="UniProtKB-KW"/>
</dbReference>
<evidence type="ECO:0000256" key="11">
    <source>
        <dbReference type="ARBA" id="ARBA00022908"/>
    </source>
</evidence>
<feature type="compositionally biased region" description="Basic and acidic residues" evidence="17">
    <location>
        <begin position="289"/>
        <end position="298"/>
    </location>
</feature>
<feature type="coiled-coil region" evidence="16">
    <location>
        <begin position="73"/>
        <end position="114"/>
    </location>
</feature>
<keyword evidence="12" id="KW-0695">RNA-directed DNA polymerase</keyword>
<dbReference type="CDD" id="cd09274">
    <property type="entry name" value="RNase_HI_RT_Ty3"/>
    <property type="match status" value="1"/>
</dbReference>
<keyword evidence="3" id="KW-0808">Transferase</keyword>
<evidence type="ECO:0000256" key="8">
    <source>
        <dbReference type="ARBA" id="ARBA00022759"/>
    </source>
</evidence>
<feature type="domain" description="Integrase catalytic" evidence="20">
    <location>
        <begin position="1137"/>
        <end position="1296"/>
    </location>
</feature>
<dbReference type="SUPFAM" id="SSF54160">
    <property type="entry name" value="Chromo domain-like"/>
    <property type="match status" value="1"/>
</dbReference>
<keyword evidence="10" id="KW-0460">Magnesium</keyword>
<evidence type="ECO:0000256" key="15">
    <source>
        <dbReference type="ARBA" id="ARBA00023172"/>
    </source>
</evidence>
<dbReference type="Gene3D" id="2.40.70.10">
    <property type="entry name" value="Acid Proteases"/>
    <property type="match status" value="1"/>
</dbReference>
<evidence type="ECO:0000256" key="16">
    <source>
        <dbReference type="SAM" id="Coils"/>
    </source>
</evidence>
<dbReference type="Proteomes" id="UP001165190">
    <property type="component" value="Unassembled WGS sequence"/>
</dbReference>
<feature type="region of interest" description="Disordered" evidence="17">
    <location>
        <begin position="289"/>
        <end position="338"/>
    </location>
</feature>
<keyword evidence="9" id="KW-0378">Hydrolase</keyword>
<dbReference type="InterPro" id="IPR036397">
    <property type="entry name" value="RNaseH_sf"/>
</dbReference>
<dbReference type="GO" id="GO:0046872">
    <property type="term" value="F:metal ion binding"/>
    <property type="evidence" value="ECO:0007669"/>
    <property type="project" value="UniProtKB-KW"/>
</dbReference>
<keyword evidence="16" id="KW-0175">Coiled coil</keyword>
<feature type="domain" description="Reverse transcriptase" evidence="19">
    <location>
        <begin position="618"/>
        <end position="797"/>
    </location>
</feature>
<dbReference type="InterPro" id="IPR041373">
    <property type="entry name" value="RT_RNaseH"/>
</dbReference>
<dbReference type="Pfam" id="PF24626">
    <property type="entry name" value="SH3_Tf2-1"/>
    <property type="match status" value="1"/>
</dbReference>
<dbReference type="Pfam" id="PF00385">
    <property type="entry name" value="Chromo"/>
    <property type="match status" value="1"/>
</dbReference>
<keyword evidence="15" id="KW-0233">DNA recombination</keyword>
<dbReference type="Gene3D" id="3.30.70.270">
    <property type="match status" value="2"/>
</dbReference>
<evidence type="ECO:0000256" key="9">
    <source>
        <dbReference type="ARBA" id="ARBA00022801"/>
    </source>
</evidence>
<dbReference type="InterPro" id="IPR001584">
    <property type="entry name" value="Integrase_cat-core"/>
</dbReference>
<dbReference type="InterPro" id="IPR000477">
    <property type="entry name" value="RT_dom"/>
</dbReference>
<dbReference type="GO" id="GO:0015074">
    <property type="term" value="P:DNA integration"/>
    <property type="evidence" value="ECO:0007669"/>
    <property type="project" value="UniProtKB-KW"/>
</dbReference>
<keyword evidence="4" id="KW-0548">Nucleotidyltransferase</keyword>
<dbReference type="InterPro" id="IPR005162">
    <property type="entry name" value="Retrotrans_gag_dom"/>
</dbReference>
<dbReference type="SUPFAM" id="SSF53098">
    <property type="entry name" value="Ribonuclease H-like"/>
    <property type="match status" value="1"/>
</dbReference>
<feature type="region of interest" description="Disordered" evidence="17">
    <location>
        <begin position="1529"/>
        <end position="1617"/>
    </location>
</feature>
<keyword evidence="11" id="KW-0229">DNA integration</keyword>
<organism evidence="21 22">
    <name type="scientific">Hibiscus trionum</name>
    <name type="common">Flower of an hour</name>
    <dbReference type="NCBI Taxonomy" id="183268"/>
    <lineage>
        <taxon>Eukaryota</taxon>
        <taxon>Viridiplantae</taxon>
        <taxon>Streptophyta</taxon>
        <taxon>Embryophyta</taxon>
        <taxon>Tracheophyta</taxon>
        <taxon>Spermatophyta</taxon>
        <taxon>Magnoliopsida</taxon>
        <taxon>eudicotyledons</taxon>
        <taxon>Gunneridae</taxon>
        <taxon>Pentapetalae</taxon>
        <taxon>rosids</taxon>
        <taxon>malvids</taxon>
        <taxon>Malvales</taxon>
        <taxon>Malvaceae</taxon>
        <taxon>Malvoideae</taxon>
        <taxon>Hibiscus</taxon>
    </lineage>
</organism>
<evidence type="ECO:0000259" key="20">
    <source>
        <dbReference type="PROSITE" id="PS50994"/>
    </source>
</evidence>
<dbReference type="CDD" id="cd01647">
    <property type="entry name" value="RT_LTR"/>
    <property type="match status" value="1"/>
</dbReference>
<evidence type="ECO:0000256" key="4">
    <source>
        <dbReference type="ARBA" id="ARBA00022695"/>
    </source>
</evidence>
<dbReference type="EMBL" id="BSYR01000011">
    <property type="protein sequence ID" value="GMI75694.1"/>
    <property type="molecule type" value="Genomic_DNA"/>
</dbReference>
<dbReference type="InterPro" id="IPR043128">
    <property type="entry name" value="Rev_trsase/Diguanyl_cyclase"/>
</dbReference>
<evidence type="ECO:0000259" key="19">
    <source>
        <dbReference type="PROSITE" id="PS50878"/>
    </source>
</evidence>
<reference evidence="21" key="1">
    <citation type="submission" date="2023-05" db="EMBL/GenBank/DDBJ databases">
        <title>Genome and transcriptome analyses reveal genes involved in the formation of fine ridges on petal epidermal cells in Hibiscus trionum.</title>
        <authorList>
            <person name="Koshimizu S."/>
            <person name="Masuda S."/>
            <person name="Ishii T."/>
            <person name="Shirasu K."/>
            <person name="Hoshino A."/>
            <person name="Arita M."/>
        </authorList>
    </citation>
    <scope>NUCLEOTIDE SEQUENCE</scope>
    <source>
        <strain evidence="21">Hamamatsu line</strain>
    </source>
</reference>
<dbReference type="GO" id="GO:0006310">
    <property type="term" value="P:DNA recombination"/>
    <property type="evidence" value="ECO:0007669"/>
    <property type="project" value="UniProtKB-KW"/>
</dbReference>
<proteinExistence type="predicted"/>